<organism evidence="3 4">
    <name type="scientific">Hufsiella arboris</name>
    <dbReference type="NCBI Taxonomy" id="2695275"/>
    <lineage>
        <taxon>Bacteria</taxon>
        <taxon>Pseudomonadati</taxon>
        <taxon>Bacteroidota</taxon>
        <taxon>Sphingobacteriia</taxon>
        <taxon>Sphingobacteriales</taxon>
        <taxon>Sphingobacteriaceae</taxon>
        <taxon>Hufsiella</taxon>
    </lineage>
</organism>
<dbReference type="EMBL" id="WVHT01000006">
    <property type="protein sequence ID" value="MXV52134.1"/>
    <property type="molecule type" value="Genomic_DNA"/>
</dbReference>
<dbReference type="RefSeq" id="WP_160845310.1">
    <property type="nucleotide sequence ID" value="NZ_WVHT01000006.1"/>
</dbReference>
<dbReference type="InterPro" id="IPR036513">
    <property type="entry name" value="STAS_dom_sf"/>
</dbReference>
<keyword evidence="1" id="KW-1133">Transmembrane helix</keyword>
<dbReference type="InterPro" id="IPR038396">
    <property type="entry name" value="SpoIIAA-like_sf"/>
</dbReference>
<evidence type="ECO:0000313" key="4">
    <source>
        <dbReference type="Proteomes" id="UP000466586"/>
    </source>
</evidence>
<protein>
    <submittedName>
        <fullName evidence="3">DUF4126 family protein</fullName>
    </submittedName>
</protein>
<evidence type="ECO:0000256" key="1">
    <source>
        <dbReference type="SAM" id="Phobius"/>
    </source>
</evidence>
<accession>A0A7K1YC19</accession>
<dbReference type="Pfam" id="PF13548">
    <property type="entry name" value="DUF4126"/>
    <property type="match status" value="1"/>
</dbReference>
<sequence length="282" mass="31038">MIEQFNDLPSNAAGFRATGQVTKDDYEKVVIPAINDLISRTGKINFLLFIDTELPNFSLGAWFNDLKLGLQNFSKWNRIAIVSNYDLVKYFSDAFTAIVPGQSKGFKTADLEYAKLWIAEDGRVLIVQNNFRNEILAGIMAGMRASAAPAFTSRLCQRSPKSLQDSYFKFMESPVTSAITGTNVALEFIGDKLPWTPNRTKAGGVIARVLSGALSAAVISKKQNRPALAGGIIGAVSAIGSTYLFFYLRKRLVKQANLPDPLIGLMEDLVVLYLGTRILKER</sequence>
<feature type="transmembrane region" description="Helical" evidence="1">
    <location>
        <begin position="227"/>
        <end position="248"/>
    </location>
</feature>
<evidence type="ECO:0000313" key="3">
    <source>
        <dbReference type="EMBL" id="MXV52134.1"/>
    </source>
</evidence>
<dbReference type="AlphaFoldDB" id="A0A7K1YC19"/>
<feature type="domain" description="DUF4126" evidence="2">
    <location>
        <begin position="137"/>
        <end position="249"/>
    </location>
</feature>
<comment type="caution">
    <text evidence="3">The sequence shown here is derived from an EMBL/GenBank/DDBJ whole genome shotgun (WGS) entry which is preliminary data.</text>
</comment>
<dbReference type="Proteomes" id="UP000466586">
    <property type="component" value="Unassembled WGS sequence"/>
</dbReference>
<keyword evidence="1" id="KW-0472">Membrane</keyword>
<name>A0A7K1YC19_9SPHI</name>
<dbReference type="InterPro" id="IPR021866">
    <property type="entry name" value="SpoIIAA-like"/>
</dbReference>
<proteinExistence type="predicted"/>
<dbReference type="SUPFAM" id="SSF52091">
    <property type="entry name" value="SpoIIaa-like"/>
    <property type="match status" value="1"/>
</dbReference>
<keyword evidence="4" id="KW-1185">Reference proteome</keyword>
<gene>
    <name evidence="3" type="ORF">GS399_14240</name>
</gene>
<evidence type="ECO:0000259" key="2">
    <source>
        <dbReference type="Pfam" id="PF13548"/>
    </source>
</evidence>
<keyword evidence="1" id="KW-0812">Transmembrane</keyword>
<dbReference type="Gene3D" id="3.40.50.10600">
    <property type="entry name" value="SpoIIaa-like domains"/>
    <property type="match status" value="1"/>
</dbReference>
<dbReference type="Pfam" id="PF11964">
    <property type="entry name" value="SpoIIAA-like"/>
    <property type="match status" value="1"/>
</dbReference>
<reference evidence="3 4" key="1">
    <citation type="submission" date="2019-11" db="EMBL/GenBank/DDBJ databases">
        <title>Pedobacter sp. HMF7647 Genome sequencing and assembly.</title>
        <authorList>
            <person name="Kang H."/>
            <person name="Kim H."/>
            <person name="Joh K."/>
        </authorList>
    </citation>
    <scope>NUCLEOTIDE SEQUENCE [LARGE SCALE GENOMIC DNA]</scope>
    <source>
        <strain evidence="3 4">HMF7647</strain>
    </source>
</reference>
<dbReference type="InterPro" id="IPR025196">
    <property type="entry name" value="DUF4126"/>
</dbReference>